<gene>
    <name evidence="3" type="ordered locus">Zymop_0284</name>
    <name evidence="4" type="ordered locus">Zymop_0995</name>
    <name evidence="5" type="ordered locus">Zymop_1735</name>
</gene>
<dbReference type="PATRIC" id="fig|579138.3.peg.1055"/>
<dbReference type="EMBL" id="CP002865">
    <property type="protein sequence ID" value="AEI37894.1"/>
    <property type="molecule type" value="Genomic_DNA"/>
</dbReference>
<geneLocation type="plasmid" evidence="5 6">
    <name>pZYMOP01</name>
</geneLocation>
<accession>F8ESZ0</accession>
<keyword evidence="5" id="KW-0614">Plasmid</keyword>
<dbReference type="EMBL" id="CP002865">
    <property type="protein sequence ID" value="AEI37187.1"/>
    <property type="molecule type" value="Genomic_DNA"/>
</dbReference>
<dbReference type="Proteomes" id="UP000000491">
    <property type="component" value="Chromosome"/>
</dbReference>
<evidence type="ECO:0000259" key="1">
    <source>
        <dbReference type="Pfam" id="PF13340"/>
    </source>
</evidence>
<feature type="domain" description="Insertion element IS402-like" evidence="1">
    <location>
        <begin position="11"/>
        <end position="82"/>
    </location>
</feature>
<dbReference type="HOGENOM" id="CLU_055261_2_1_5"/>
<protein>
    <submittedName>
        <fullName evidence="4">Uncharacterized protein</fullName>
    </submittedName>
</protein>
<reference evidence="4 6" key="1">
    <citation type="journal article" date="2011" name="J. Bacteriol.">
        <title>Genome sequence of the ethanol-producing Zymomonas mobilis subsp. pomaceae lectotype strain ATCC 29192.</title>
        <authorList>
            <person name="Kouvelis V.N."/>
            <person name="Davenport K.W."/>
            <person name="Brettin T.S."/>
            <person name="Bruce D."/>
            <person name="Detter C."/>
            <person name="Han C.S."/>
            <person name="Nolan M."/>
            <person name="Tapia R."/>
            <person name="Damoulaki A."/>
            <person name="Kyrpides N.C."/>
            <person name="Typas M.A."/>
            <person name="Pappas K.M."/>
        </authorList>
    </citation>
    <scope>NUCLEOTIDE SEQUENCE [LARGE SCALE GENOMIC DNA]</scope>
    <source>
        <strain evidence="4">ATCC 29192</strain>
        <strain evidence="6">ATCC 29192 / DSM 22645 / JCM 10191 / CCUG 17912 / NBRC 13757 / NCIMB 11200 / NRRL B-4491 / Barker I</strain>
        <plasmid evidence="5">pZYMOP01</plasmid>
    </source>
</reference>
<evidence type="ECO:0000313" key="3">
    <source>
        <dbReference type="EMBL" id="AEI37187.1"/>
    </source>
</evidence>
<dbReference type="KEGG" id="zmp:Zymop_1735"/>
<sequence length="265" mass="29959">MEDGIVTGIFTDETWSIWEPLIEAVRPKGKTPPHDLRRTISAIFWRHENGAKWRSIPAELGPWWRAAQLFIRWAKLGVWDRLLKRVQEQQGVALGMTFLDGTNIRAHHKAAGAQKKGDSFEERDHREALGRSRGGYGTKVCVIADGHGKGIDFALASGQAHELPMAPVMLEHLPSVPMWVVADKGYASDAFRERIWDIGARPAIPAKRRDASVACPKWAYRCRHLVENLWARLKEWRAVATRYEKTATCFLAVIHIAAAADWIKI</sequence>
<dbReference type="KEGG" id="zmp:Zymop_0995"/>
<dbReference type="Proteomes" id="UP000000491">
    <property type="component" value="Plasmid pZYMOP01"/>
</dbReference>
<evidence type="ECO:0000313" key="4">
    <source>
        <dbReference type="EMBL" id="AEI37894.1"/>
    </source>
</evidence>
<dbReference type="InterPro" id="IPR025668">
    <property type="entry name" value="Tnp_DDE_dom"/>
</dbReference>
<dbReference type="eggNOG" id="COG3293">
    <property type="taxonomic scope" value="Bacteria"/>
</dbReference>
<name>F8ESZ0_ZYMMT</name>
<dbReference type="eggNOG" id="COG5421">
    <property type="taxonomic scope" value="Bacteria"/>
</dbReference>
<evidence type="ECO:0000259" key="2">
    <source>
        <dbReference type="Pfam" id="PF13586"/>
    </source>
</evidence>
<accession>F8EWH7</accession>
<dbReference type="KEGG" id="zmp:Zymop_0284"/>
<dbReference type="Pfam" id="PF13340">
    <property type="entry name" value="DUF4096"/>
    <property type="match status" value="1"/>
</dbReference>
<dbReference type="PANTHER" id="PTHR30007:SF1">
    <property type="entry name" value="BLR1914 PROTEIN"/>
    <property type="match status" value="1"/>
</dbReference>
<evidence type="ECO:0000313" key="6">
    <source>
        <dbReference type="Proteomes" id="UP000000491"/>
    </source>
</evidence>
<dbReference type="STRING" id="579138.Zymop_0284"/>
<reference evidence="5" key="3">
    <citation type="submission" date="2011-06" db="EMBL/GenBank/DDBJ databases">
        <title>Complete sequence of plasmid1 of Zymomonas mobilis subsp. pomaceae ATCC 29192.</title>
        <authorList>
            <consortium name="US DOE Joint Genome Institute"/>
            <person name="Lucas S."/>
            <person name="Copeland A."/>
            <person name="Lapidus A."/>
            <person name="Cheng J.-F."/>
            <person name="Goodwin L."/>
            <person name="Pitluck S."/>
            <person name="Davenport K."/>
            <person name="Brettin T."/>
            <person name="Detter J.C."/>
            <person name="Han C."/>
            <person name="Tapia R."/>
            <person name="Land M."/>
            <person name="Hauser L."/>
            <person name="Kyrpides N."/>
            <person name="Ivanova N."/>
            <person name="Mikhailova N."/>
            <person name="Pagani I."/>
            <person name="Pappas K.M."/>
            <person name="Woyke T."/>
        </authorList>
    </citation>
    <scope>NUCLEOTIDE SEQUENCE</scope>
    <source>
        <strain evidence="5">ATCC 29192</strain>
        <plasmid evidence="5">pZYMOP01</plasmid>
    </source>
</reference>
<evidence type="ECO:0000313" key="5">
    <source>
        <dbReference type="EMBL" id="AEI38620.1"/>
    </source>
</evidence>
<reference evidence="4" key="2">
    <citation type="submission" date="2011-06" db="EMBL/GenBank/DDBJ databases">
        <title>Complete sequence of chromosome of Zymomonas mobilis subsp. pomaceae ATCC 29192.</title>
        <authorList>
            <consortium name="US DOE Joint Genome Institute"/>
            <person name="Lucas S."/>
            <person name="Copeland A."/>
            <person name="Lapidus A."/>
            <person name="Cheng J.-F."/>
            <person name="Goodwin L."/>
            <person name="Pitluck S."/>
            <person name="Davenport K."/>
            <person name="Brettin T."/>
            <person name="Detter J.C."/>
            <person name="Han C."/>
            <person name="Tapia R."/>
            <person name="Land M."/>
            <person name="Hauser L."/>
            <person name="Kyrpides N."/>
            <person name="Ivanova N."/>
            <person name="Mikhailova N."/>
            <person name="Pagani I."/>
            <person name="Pappas K.M."/>
            <person name="Woyke T."/>
        </authorList>
    </citation>
    <scope>NUCLEOTIDE SEQUENCE</scope>
    <source>
        <strain evidence="4">ATCC 29192</strain>
    </source>
</reference>
<dbReference type="Pfam" id="PF13586">
    <property type="entry name" value="DDE_Tnp_1_2"/>
    <property type="match status" value="1"/>
</dbReference>
<dbReference type="EMBL" id="CP002866">
    <property type="protein sequence ID" value="AEI38620.1"/>
    <property type="molecule type" value="Genomic_DNA"/>
</dbReference>
<dbReference type="NCBIfam" id="NF033580">
    <property type="entry name" value="transpos_IS5_3"/>
    <property type="match status" value="1"/>
</dbReference>
<organism evidence="4 6">
    <name type="scientific">Zymomonas mobilis subsp. pomaceae (strain ATCC 29192 / DSM 22645 / JCM 10191 / CCUG 17912 / NBRC 13757 / NCIMB 11200 / NRRL B-4491 / Barker I)</name>
    <dbReference type="NCBI Taxonomy" id="579138"/>
    <lineage>
        <taxon>Bacteria</taxon>
        <taxon>Pseudomonadati</taxon>
        <taxon>Pseudomonadota</taxon>
        <taxon>Alphaproteobacteria</taxon>
        <taxon>Sphingomonadales</taxon>
        <taxon>Zymomonadaceae</taxon>
        <taxon>Zymomonas</taxon>
    </lineage>
</organism>
<dbReference type="PANTHER" id="PTHR30007">
    <property type="entry name" value="PHP DOMAIN PROTEIN"/>
    <property type="match status" value="1"/>
</dbReference>
<proteinExistence type="predicted"/>
<dbReference type="AlphaFoldDB" id="F8ESZ0"/>
<feature type="domain" description="Transposase DDE" evidence="2">
    <location>
        <begin position="180"/>
        <end position="263"/>
    </location>
</feature>
<dbReference type="InterPro" id="IPR025161">
    <property type="entry name" value="IS402-like_dom"/>
</dbReference>